<reference evidence="7 8" key="1">
    <citation type="submission" date="2016-11" db="EMBL/GenBank/DDBJ databases">
        <title>The macronuclear genome of Stentor coeruleus: a giant cell with tiny introns.</title>
        <authorList>
            <person name="Slabodnick M."/>
            <person name="Ruby J.G."/>
            <person name="Reiff S.B."/>
            <person name="Swart E.C."/>
            <person name="Gosai S."/>
            <person name="Prabakaran S."/>
            <person name="Witkowska E."/>
            <person name="Larue G.E."/>
            <person name="Fisher S."/>
            <person name="Freeman R.M."/>
            <person name="Gunawardena J."/>
            <person name="Chu W."/>
            <person name="Stover N.A."/>
            <person name="Gregory B.D."/>
            <person name="Nowacki M."/>
            <person name="Derisi J."/>
            <person name="Roy S.W."/>
            <person name="Marshall W.F."/>
            <person name="Sood P."/>
        </authorList>
    </citation>
    <scope>NUCLEOTIDE SEQUENCE [LARGE SCALE GENOMIC DNA]</scope>
    <source>
        <strain evidence="7">WM001</strain>
    </source>
</reference>
<dbReference type="InterPro" id="IPR000306">
    <property type="entry name" value="Znf_FYVE"/>
</dbReference>
<keyword evidence="3" id="KW-0862">Zinc</keyword>
<protein>
    <recommendedName>
        <fullName evidence="6">FYVE-type domain-containing protein</fullName>
    </recommendedName>
</protein>
<dbReference type="GO" id="GO:0008270">
    <property type="term" value="F:zinc ion binding"/>
    <property type="evidence" value="ECO:0007669"/>
    <property type="project" value="UniProtKB-KW"/>
</dbReference>
<dbReference type="InterPro" id="IPR013083">
    <property type="entry name" value="Znf_RING/FYVE/PHD"/>
</dbReference>
<dbReference type="Proteomes" id="UP000187209">
    <property type="component" value="Unassembled WGS sequence"/>
</dbReference>
<dbReference type="InterPro" id="IPR017455">
    <property type="entry name" value="Znf_FYVE-rel"/>
</dbReference>
<evidence type="ECO:0000256" key="2">
    <source>
        <dbReference type="ARBA" id="ARBA00022771"/>
    </source>
</evidence>
<evidence type="ECO:0000256" key="3">
    <source>
        <dbReference type="ARBA" id="ARBA00022833"/>
    </source>
</evidence>
<gene>
    <name evidence="7" type="ORF">SteCoe_37797</name>
</gene>
<proteinExistence type="predicted"/>
<evidence type="ECO:0000256" key="5">
    <source>
        <dbReference type="SAM" id="Coils"/>
    </source>
</evidence>
<dbReference type="CDD" id="cd00065">
    <property type="entry name" value="FYVE_like_SF"/>
    <property type="match status" value="1"/>
</dbReference>
<keyword evidence="1" id="KW-0479">Metal-binding</keyword>
<evidence type="ECO:0000313" key="8">
    <source>
        <dbReference type="Proteomes" id="UP000187209"/>
    </source>
</evidence>
<keyword evidence="5" id="KW-0175">Coiled coil</keyword>
<keyword evidence="2 4" id="KW-0863">Zinc-finger</keyword>
<name>A0A1R2AME3_9CILI</name>
<dbReference type="SUPFAM" id="SSF57903">
    <property type="entry name" value="FYVE/PHD zinc finger"/>
    <property type="match status" value="1"/>
</dbReference>
<evidence type="ECO:0000256" key="1">
    <source>
        <dbReference type="ARBA" id="ARBA00022723"/>
    </source>
</evidence>
<accession>A0A1R2AME3</accession>
<evidence type="ECO:0000259" key="6">
    <source>
        <dbReference type="PROSITE" id="PS50178"/>
    </source>
</evidence>
<dbReference type="PROSITE" id="PS50178">
    <property type="entry name" value="ZF_FYVE"/>
    <property type="match status" value="1"/>
</dbReference>
<dbReference type="EMBL" id="MPUH01001999">
    <property type="protein sequence ID" value="OMJ65682.1"/>
    <property type="molecule type" value="Genomic_DNA"/>
</dbReference>
<feature type="domain" description="FYVE-type" evidence="6">
    <location>
        <begin position="37"/>
        <end position="96"/>
    </location>
</feature>
<keyword evidence="8" id="KW-1185">Reference proteome</keyword>
<evidence type="ECO:0000256" key="4">
    <source>
        <dbReference type="PROSITE-ProRule" id="PRU00091"/>
    </source>
</evidence>
<feature type="coiled-coil region" evidence="5">
    <location>
        <begin position="126"/>
        <end position="174"/>
    </location>
</feature>
<organism evidence="7 8">
    <name type="scientific">Stentor coeruleus</name>
    <dbReference type="NCBI Taxonomy" id="5963"/>
    <lineage>
        <taxon>Eukaryota</taxon>
        <taxon>Sar</taxon>
        <taxon>Alveolata</taxon>
        <taxon>Ciliophora</taxon>
        <taxon>Postciliodesmatophora</taxon>
        <taxon>Heterotrichea</taxon>
        <taxon>Heterotrichida</taxon>
        <taxon>Stentoridae</taxon>
        <taxon>Stentor</taxon>
    </lineage>
</organism>
<dbReference type="AlphaFoldDB" id="A0A1R2AME3"/>
<dbReference type="InterPro" id="IPR011011">
    <property type="entry name" value="Znf_FYVE_PHD"/>
</dbReference>
<evidence type="ECO:0000313" key="7">
    <source>
        <dbReference type="EMBL" id="OMJ65682.1"/>
    </source>
</evidence>
<comment type="caution">
    <text evidence="7">The sequence shown here is derived from an EMBL/GenBank/DDBJ whole genome shotgun (WGS) entry which is preliminary data.</text>
</comment>
<dbReference type="Gene3D" id="3.30.40.10">
    <property type="entry name" value="Zinc/RING finger domain, C3HC4 (zinc finger)"/>
    <property type="match status" value="1"/>
</dbReference>
<dbReference type="Pfam" id="PF01363">
    <property type="entry name" value="FYVE"/>
    <property type="match status" value="1"/>
</dbReference>
<sequence length="219" mass="25336">MGNAAEKLVKEFRTSTETSHIVINVKSISPDIDREIYLPEKECKTCKVTLGKNASKKYYCHFCYHAVCGNCSQLTILHPETNEQERTCSLCYLKYLNEKVLEISEDFVKIKLKEEIAEREREIALRKKLVEEIENTKKSMAHEKESHSLKITHIENAIKTKEQAEINQEQENLKLKKTLEGMVIHGKISLDDYKKIDPHFVPTSQPTREPESCLKCIII</sequence>